<dbReference type="Gene3D" id="2.60.120.600">
    <property type="entry name" value="Domain of unknown function DUF1214, C-terminal domain"/>
    <property type="match status" value="1"/>
</dbReference>
<reference evidence="4 5" key="1">
    <citation type="journal article" date="2014" name="Genome Announc.">
        <title>Genome Sequence of Afipia felis Strain 76713, Isolated in Hospital Water Using an Amoeba Co-Culture Procedure.</title>
        <authorList>
            <person name="Benamar S."/>
            <person name="La Scola B."/>
            <person name="Croce O."/>
        </authorList>
    </citation>
    <scope>NUCLEOTIDE SEQUENCE [LARGE SCALE GENOMIC DNA]</scope>
    <source>
        <strain evidence="4 5">76713</strain>
    </source>
</reference>
<proteinExistence type="predicted"/>
<feature type="chain" id="PRO_5001860162" description="DUF1254 domain-containing protein" evidence="1">
    <location>
        <begin position="24"/>
        <end position="501"/>
    </location>
</feature>
<dbReference type="PANTHER" id="PTHR36509:SF3">
    <property type="entry name" value="SIGNAL PEPTIDE PROTEIN"/>
    <property type="match status" value="1"/>
</dbReference>
<dbReference type="Pfam" id="PF06863">
    <property type="entry name" value="DUF1254"/>
    <property type="match status" value="1"/>
</dbReference>
<sequence>MMSIKLAASAVSLLALSALPANSQQYKMQTPIPPGIAIPDKVETRLGTLSFFGGFPDAATVDKLYDNLDFQRAVQAYLLALPVVNQVANRDNILRLGPANTTVPIWETLVDSRTTELTANNNTPYTWFWLDLHDGPIVVEAPPKVLGLADDMWYNWNGDIGLTGPDRGKGGKYLFLPPGYKGEVPKGYFIIRPNSFSVWTAWRSFLVNGDPKPGVDAVKKFTKIYPLKQAANPPKLNFVNMSGKPFNMVGPGDYRFWELLNKVVQDEPTDSIDSTTLGFWASIGIAKGKPFAPDDRMKKILTEAAAVGDATARATMYKWRGADGYYYPDSKSNWRLGFIGGYKFEEKGARQLNGYAGFFFYATGVTPAMDSKTVGEGSQYMAAFVDSKGDALDGGKSYKLHLPSNIPIKNFWSIILYDNQTRSMIQTDQQFPTVGSQTEGLKVNADSSVDVFFGPKAPAGQEQNWVQTVPGTSWNTLLRLYGPTKPWFDKAWRPGEIELQQ</sequence>
<dbReference type="Gene3D" id="2.60.40.1610">
    <property type="entry name" value="Domain of unknown function DUF1254"/>
    <property type="match status" value="1"/>
</dbReference>
<feature type="domain" description="DUF1214" evidence="2">
    <location>
        <begin position="378"/>
        <end position="485"/>
    </location>
</feature>
<evidence type="ECO:0008006" key="6">
    <source>
        <dbReference type="Google" id="ProtNLM"/>
    </source>
</evidence>
<dbReference type="AlphaFoldDB" id="A0A090MM14"/>
<dbReference type="InterPro" id="IPR010679">
    <property type="entry name" value="DUF1254"/>
</dbReference>
<dbReference type="Gene3D" id="1.10.3360.10">
    <property type="entry name" value="VPA0735-like domain"/>
    <property type="match status" value="1"/>
</dbReference>
<dbReference type="OrthoDB" id="272779at2"/>
<evidence type="ECO:0000259" key="3">
    <source>
        <dbReference type="Pfam" id="PF06863"/>
    </source>
</evidence>
<keyword evidence="1" id="KW-0732">Signal</keyword>
<dbReference type="STRING" id="1035.BN961_01821"/>
<dbReference type="Proteomes" id="UP000035762">
    <property type="component" value="Unassembled WGS sequence"/>
</dbReference>
<dbReference type="PANTHER" id="PTHR36509">
    <property type="entry name" value="BLL3101 PROTEIN"/>
    <property type="match status" value="1"/>
</dbReference>
<dbReference type="InterPro" id="IPR037050">
    <property type="entry name" value="DUF1254_sf"/>
</dbReference>
<protein>
    <recommendedName>
        <fullName evidence="6">DUF1254 domain-containing protein</fullName>
    </recommendedName>
</protein>
<dbReference type="InterPro" id="IPR037049">
    <property type="entry name" value="DUF1214_C_sf"/>
</dbReference>
<evidence type="ECO:0000256" key="1">
    <source>
        <dbReference type="SAM" id="SignalP"/>
    </source>
</evidence>
<organism evidence="4 5">
    <name type="scientific">Afipia felis</name>
    <name type="common">Cat scratch disease bacillus</name>
    <dbReference type="NCBI Taxonomy" id="1035"/>
    <lineage>
        <taxon>Bacteria</taxon>
        <taxon>Pseudomonadati</taxon>
        <taxon>Pseudomonadota</taxon>
        <taxon>Alphaproteobacteria</taxon>
        <taxon>Hyphomicrobiales</taxon>
        <taxon>Nitrobacteraceae</taxon>
        <taxon>Afipia</taxon>
    </lineage>
</organism>
<evidence type="ECO:0000313" key="4">
    <source>
        <dbReference type="EMBL" id="CEG08406.1"/>
    </source>
</evidence>
<feature type="domain" description="DUF1254" evidence="3">
    <location>
        <begin position="104"/>
        <end position="226"/>
    </location>
</feature>
<evidence type="ECO:0000259" key="2">
    <source>
        <dbReference type="Pfam" id="PF06742"/>
    </source>
</evidence>
<feature type="signal peptide" evidence="1">
    <location>
        <begin position="1"/>
        <end position="23"/>
    </location>
</feature>
<dbReference type="EMBL" id="CCAZ020000001">
    <property type="protein sequence ID" value="CEG08406.1"/>
    <property type="molecule type" value="Genomic_DNA"/>
</dbReference>
<dbReference type="InterPro" id="IPR010621">
    <property type="entry name" value="DUF1214"/>
</dbReference>
<dbReference type="RefSeq" id="WP_048756314.1">
    <property type="nucleotide sequence ID" value="NZ_CCAZ020000001.1"/>
</dbReference>
<gene>
    <name evidence="4" type="ORF">BN961_01821</name>
</gene>
<dbReference type="SUPFAM" id="SSF160935">
    <property type="entry name" value="VPA0735-like"/>
    <property type="match status" value="1"/>
</dbReference>
<comment type="caution">
    <text evidence="4">The sequence shown here is derived from an EMBL/GenBank/DDBJ whole genome shotgun (WGS) entry which is preliminary data.</text>
</comment>
<dbReference type="Pfam" id="PF06742">
    <property type="entry name" value="DUF1214"/>
    <property type="match status" value="1"/>
</dbReference>
<evidence type="ECO:0000313" key="5">
    <source>
        <dbReference type="Proteomes" id="UP000035762"/>
    </source>
</evidence>
<name>A0A090MM14_AFIFE</name>
<accession>A0A090MM14</accession>
<keyword evidence="5" id="KW-1185">Reference proteome</keyword>